<feature type="domain" description="T-box" evidence="8">
    <location>
        <begin position="1"/>
        <end position="158"/>
    </location>
</feature>
<dbReference type="GO" id="GO:0060429">
    <property type="term" value="P:epithelium development"/>
    <property type="evidence" value="ECO:0007669"/>
    <property type="project" value="UniProtKB-ARBA"/>
</dbReference>
<keyword evidence="5 6" id="KW-0539">Nucleus</keyword>
<dbReference type="Proteomes" id="UP000727407">
    <property type="component" value="Unassembled WGS sequence"/>
</dbReference>
<feature type="compositionally biased region" description="Polar residues" evidence="7">
    <location>
        <begin position="312"/>
        <end position="334"/>
    </location>
</feature>
<feature type="region of interest" description="Disordered" evidence="7">
    <location>
        <begin position="2047"/>
        <end position="2068"/>
    </location>
</feature>
<sequence length="2500" mass="277197">MFPCCRFSLSGLDLQRKYFLVMDIMPLDDFTYRFNGKTWERVAVDEPHVLRQICVHPESPALGQQWMESPVSFYKVKLTNVSMDQDGCVLLRPMHRYLPRLHIAPVDPDSEEPIAVNSPNVKTFTFPQTEFYAVTSYQNPQITQLKIDCNPFAMVFRKDNQGINPLKGKLRLCSSVGTHLQSPLLSLAWKLGGQRREGAVRSTALTGIPDNRMCGSNSASHKDEEGICFKKRNDTLGCPNNIALCQESTDYSENDAVVNKCPAETVPDEYLAPLDFESIVAISLEENLPSTNEPVPRMSSPKNKKTEGAVDSQISCTNCESPTNTSTAAQSPQTHWKPKSVDLSLPRPHFSNRNQVHERKPGPMLRCRRNRRGRKAKSKRWSNVKYVKTPARIMPPNVPVKPDLEDVDGMLFVSFVAKEALNTSDENIKESESSLPPLSSTLHQSDNHEPENVSFSVEERIAKLEKMLILQLKQQKHRQVIHPCLQDVGMKLGLLDPTLPIDLQYLGVHLPLSTPIHKGSDKMDPMSLSSSPDPAGCFVSRTGKTNDPTKIKGWKEKFKTNTVQSTTEGPKDSSAFCSEMLDSYLENEAQQISDRVAVFSKCSSPVSYQLPLKSSSYVVTLDSLLKTRSLSLNKGHSKPTDRVLPKSPLRESPSTDVALSLAGCQTRLKKKREKLREFAHSFQALQRTASTDQTSRSMSFDSRPGSKKQPGKSQLRSNAIEETASHVGGAASPTIPVTRGKKVQNKTPLQEMEEEVFCQGKVRTHITTERAVSALKALIDFKTPRKKSQVRVHHKDENACSEDFCRLGCLCDSLEREIRGPTHCRRVECMFDCSCFKHKVLVLHPPSKGAANVQQDRKRSVMAFPIAVPEKESRPPPAPSITTLWKRKTGEHDPEPLFKPASPISCPSRSCLTDSQVREEDKDPVYLYFESMMTCARVREYNSNPPPQIHMFPNKKQMTVPEQLNEIAEAAETPSSEKVPETSPIETLIKPDEPKPTKLLEILSECNWEPHRSLVLSTLFRRMNNNLLSEPFCFGMYKIQLLSTTVKGEGRSSTITYKVCVSRADEKEMTSDLLPPLKKARKSLKCFENKEKRPQKAVNKSGRKSSSLVEKQQKKLPSDNECGRKSSSLDEKPLSDNECKRKSSSLEEKQQKKPLCNRLMRPLPFPTNAAGYLRADKQKPGSPTQVLIEVNGKTYNQAKLLLGQLGALHPVNRFAAFVTGRLLPLHQDQPKNDGDIKPCPSNSSPKPSSATEVANVLNQTFPNLAVARPPLANVPEPKSTSKNTRTKVGPLSATSKATLKPSSVKKVANVSNRTSPNLAAARPLLANVPKPDTISKNTRTTMCPLNATSKSAGQRPGIMSIVPDGTRFVLVPVRPSNLAAAPSSNLPPGQQVILKPAPGGQGSNFVCQYNGNIIQLKPISPGPVVHLQPSPVSQGNTLQVVQTASNTCLPQDTKSLQKPLNSTPLTNVLPKPLPVIAPNMVSLSATSGMNIANGMPAFNVQSGFAGKAGTFSFRICPPNSVGKPLGSAQVCKPPEHNSTLMLPGGFTLIKLLHPDVPAVSVNASRPAEIPKNDESMKDSVTQSPSPSLEQTCQGSESDTNLLPLPETSNCISAQGASGGLNESSSCIPSEDLFEDEPAEQFSESVNPGAPDNKDWVPDGAEMVHQDDVSEWEPNDMDDWPPNGAERILWIDSEEENEDLDKELNKSLNVAAESPAADEASDLMNTTETGKAVLNSSDECLHVSTETPKNHNIHENDLPPKSSHVEQKQMMSTKPNNNKEKVCDSFVNPDNLKTGNVSKEEPLVVINQVDGNKQLQITTEIREVAIQENSPPVLNKNEPFNDPTEKYKEGNDSESDNKIQDLLPQTNVLHIGTIETSNRQKGENTHFDSFVISEQRLGSANIYSDACKTDNWSVHDGDAKQHISSYNILPLINKEEPSINQMVTEFSKDLSVPGLATENCSKILKQKEFYNNPEDSHEDTDIAANAVCSLLDGQTPVKLCTPTATSSKENGKRNVSALPHNIHKSSTELSDDFHNLSDSCPTVTNADKQHLKNEKHEAEDRNELLKSETAEELCDSDDIIVDVVTLSEDEAEDQVAVLHHRFGNDIDSSSNDSEEDSISDEEDLSNDYTSDSETSDDAVDVSNEYYTVQKRNARNAKRTASCKKKIKYLSTEHPPVEVLEKRLIHTENERVRRDEMRQYFYALKKALNVEERVAMCKHDILNQARLMIWALKDRSQILEVKKKSLLQRQSFYRNKILELSEKPEVKGNVSFKKNCEQQQQQQQLGSQNTLQTSGPSPVVNTRRVDSDGNRLPPRLGRWKSPNYIRKRSKKAVRQPSVTDTEKLSLPKIVLQFFSKTDTHDVRTSLPSSTQVPNSAELLNAGHLELKDHNEKKEKSDATRVSSNVMEKTLLSEHSNKDSPSSYSAVTECDVPNNNLSEVEKGEQPSAAVVKVRKKKVKHDVVIEEVLSNPDVLGARQLRQRSPAVNGGATRGRSTSKRRRII</sequence>
<feature type="region of interest" description="Disordered" evidence="7">
    <location>
        <begin position="1267"/>
        <end position="1292"/>
    </location>
</feature>
<dbReference type="InterPro" id="IPR008967">
    <property type="entry name" value="p53-like_TF_DNA-bd_sf"/>
</dbReference>
<feature type="region of interest" description="Disordered" evidence="7">
    <location>
        <begin position="1084"/>
        <end position="1162"/>
    </location>
</feature>
<evidence type="ECO:0000313" key="11">
    <source>
        <dbReference type="Proteomes" id="UP000727407"/>
    </source>
</evidence>
<evidence type="ECO:0000259" key="8">
    <source>
        <dbReference type="PROSITE" id="PS50252"/>
    </source>
</evidence>
<dbReference type="PROSITE" id="PS01264">
    <property type="entry name" value="TBOX_2"/>
    <property type="match status" value="1"/>
</dbReference>
<dbReference type="SUPFAM" id="SSF49417">
    <property type="entry name" value="p53-like transcription factors"/>
    <property type="match status" value="1"/>
</dbReference>
<dbReference type="InterPro" id="IPR001699">
    <property type="entry name" value="TF_T-box"/>
</dbReference>
<feature type="compositionally biased region" description="Basic and acidic residues" evidence="7">
    <location>
        <begin position="1111"/>
        <end position="1151"/>
    </location>
</feature>
<feature type="region of interest" description="Disordered" evidence="7">
    <location>
        <begin position="723"/>
        <end position="742"/>
    </location>
</feature>
<dbReference type="EMBL" id="QNUK01000013">
    <property type="protein sequence ID" value="KAF5908503.1"/>
    <property type="molecule type" value="Genomic_DNA"/>
</dbReference>
<evidence type="ECO:0000256" key="7">
    <source>
        <dbReference type="SAM" id="MobiDB-lite"/>
    </source>
</evidence>
<evidence type="ECO:0000259" key="9">
    <source>
        <dbReference type="PROSITE" id="PS50888"/>
    </source>
</evidence>
<dbReference type="SMART" id="SM00425">
    <property type="entry name" value="TBOX"/>
    <property type="match status" value="1"/>
</dbReference>
<dbReference type="InterPro" id="IPR046360">
    <property type="entry name" value="T-box_DNA-bd"/>
</dbReference>
<reference evidence="10" key="1">
    <citation type="submission" date="2020-07" db="EMBL/GenBank/DDBJ databases">
        <title>Clarias magur genome sequencing, assembly and annotation.</title>
        <authorList>
            <person name="Kushwaha B."/>
            <person name="Kumar R."/>
            <person name="Das P."/>
            <person name="Joshi C.G."/>
            <person name="Kumar D."/>
            <person name="Nagpure N.S."/>
            <person name="Pandey M."/>
            <person name="Agarwal S."/>
            <person name="Srivastava S."/>
            <person name="Singh M."/>
            <person name="Sahoo L."/>
            <person name="Jayasankar P."/>
            <person name="Meher P.K."/>
            <person name="Koringa P.G."/>
            <person name="Iquebal M.A."/>
            <person name="Das S.P."/>
            <person name="Bit A."/>
            <person name="Patnaik S."/>
            <person name="Patel N."/>
            <person name="Shah T.M."/>
            <person name="Hinsu A."/>
            <person name="Jena J.K."/>
        </authorList>
    </citation>
    <scope>NUCLEOTIDE SEQUENCE</scope>
    <source>
        <strain evidence="10">CIFAMagur01</strain>
        <tissue evidence="10">Testis</tissue>
    </source>
</reference>
<feature type="compositionally biased region" description="Polar residues" evidence="7">
    <location>
        <begin position="2283"/>
        <end position="2298"/>
    </location>
</feature>
<evidence type="ECO:0000313" key="10">
    <source>
        <dbReference type="EMBL" id="KAF5908503.1"/>
    </source>
</evidence>
<dbReference type="GO" id="GO:0001708">
    <property type="term" value="P:cell fate specification"/>
    <property type="evidence" value="ECO:0007669"/>
    <property type="project" value="TreeGrafter"/>
</dbReference>
<feature type="region of interest" description="Disordered" evidence="7">
    <location>
        <begin position="1565"/>
        <end position="1598"/>
    </location>
</feature>
<dbReference type="GO" id="GO:0046983">
    <property type="term" value="F:protein dimerization activity"/>
    <property type="evidence" value="ECO:0007669"/>
    <property type="project" value="InterPro"/>
</dbReference>
<feature type="compositionally biased region" description="Polar residues" evidence="7">
    <location>
        <begin position="1334"/>
        <end position="1352"/>
    </location>
</feature>
<dbReference type="GO" id="GO:0000785">
    <property type="term" value="C:chromatin"/>
    <property type="evidence" value="ECO:0007669"/>
    <property type="project" value="TreeGrafter"/>
</dbReference>
<dbReference type="GO" id="GO:0000981">
    <property type="term" value="F:DNA-binding transcription factor activity, RNA polymerase II-specific"/>
    <property type="evidence" value="ECO:0007669"/>
    <property type="project" value="TreeGrafter"/>
</dbReference>
<comment type="caution">
    <text evidence="10">The sequence shown here is derived from an EMBL/GenBank/DDBJ whole genome shotgun (WGS) entry which is preliminary data.</text>
</comment>
<feature type="region of interest" description="Disordered" evidence="7">
    <location>
        <begin position="686"/>
        <end position="716"/>
    </location>
</feature>
<evidence type="ECO:0000256" key="4">
    <source>
        <dbReference type="ARBA" id="ARBA00023163"/>
    </source>
</evidence>
<dbReference type="InterPro" id="IPR018186">
    <property type="entry name" value="TF_T-box_CS"/>
</dbReference>
<feature type="region of interest" description="Disordered" evidence="7">
    <location>
        <begin position="2479"/>
        <end position="2500"/>
    </location>
</feature>
<keyword evidence="11" id="KW-1185">Reference proteome</keyword>
<feature type="compositionally biased region" description="Low complexity" evidence="7">
    <location>
        <begin position="1237"/>
        <end position="1249"/>
    </location>
</feature>
<keyword evidence="3 6" id="KW-0238">DNA-binding</keyword>
<feature type="compositionally biased region" description="Basic and acidic residues" evidence="7">
    <location>
        <begin position="1568"/>
        <end position="1577"/>
    </location>
</feature>
<protein>
    <submittedName>
        <fullName evidence="10">MAX gene-associated protein-like isoform X1</fullName>
    </submittedName>
</protein>
<dbReference type="InterPro" id="IPR036638">
    <property type="entry name" value="HLH_DNA-bd_sf"/>
</dbReference>
<feature type="region of interest" description="Disordered" evidence="7">
    <location>
        <begin position="632"/>
        <end position="656"/>
    </location>
</feature>
<dbReference type="GO" id="GO:0000978">
    <property type="term" value="F:RNA polymerase II cis-regulatory region sequence-specific DNA binding"/>
    <property type="evidence" value="ECO:0007669"/>
    <property type="project" value="InterPro"/>
</dbReference>
<dbReference type="GO" id="GO:0009653">
    <property type="term" value="P:anatomical structure morphogenesis"/>
    <property type="evidence" value="ECO:0007669"/>
    <property type="project" value="UniProtKB-ARBA"/>
</dbReference>
<dbReference type="PROSITE" id="PS50252">
    <property type="entry name" value="TBOX_3"/>
    <property type="match status" value="1"/>
</dbReference>
<dbReference type="Pfam" id="PF16059">
    <property type="entry name" value="MGA_dom"/>
    <property type="match status" value="1"/>
</dbReference>
<dbReference type="GO" id="GO:0005634">
    <property type="term" value="C:nucleus"/>
    <property type="evidence" value="ECO:0007669"/>
    <property type="project" value="UniProtKB-SubCell"/>
</dbReference>
<comment type="caution">
    <text evidence="6">Lacks conserved residue(s) required for the propagation of feature annotation.</text>
</comment>
<dbReference type="Pfam" id="PF00907">
    <property type="entry name" value="T-box"/>
    <property type="match status" value="1"/>
</dbReference>
<feature type="region of interest" description="Disordered" evidence="7">
    <location>
        <begin position="1830"/>
        <end position="1856"/>
    </location>
</feature>
<gene>
    <name evidence="10" type="ORF">DAT39_001764</name>
</gene>
<dbReference type="SUPFAM" id="SSF47459">
    <property type="entry name" value="HLH, helix-loop-helix DNA-binding domain"/>
    <property type="match status" value="1"/>
</dbReference>
<accession>A0A8J4UFB1</accession>
<dbReference type="PROSITE" id="PS50888">
    <property type="entry name" value="BHLH"/>
    <property type="match status" value="1"/>
</dbReference>
<feature type="compositionally biased region" description="Basic and acidic residues" evidence="7">
    <location>
        <begin position="1842"/>
        <end position="1856"/>
    </location>
</feature>
<feature type="compositionally biased region" description="Polar residues" evidence="7">
    <location>
        <begin position="686"/>
        <end position="700"/>
    </location>
</feature>
<dbReference type="PRINTS" id="PR00937">
    <property type="entry name" value="TBOX"/>
</dbReference>
<name>A0A8J4UFB1_CLAMG</name>
<feature type="region of interest" description="Disordered" evidence="7">
    <location>
        <begin position="2271"/>
        <end position="2318"/>
    </location>
</feature>
<dbReference type="PANTHER" id="PTHR11267">
    <property type="entry name" value="T-BOX PROTEIN-RELATED"/>
    <property type="match status" value="1"/>
</dbReference>
<feature type="compositionally biased region" description="Basic residues" evidence="7">
    <location>
        <begin position="366"/>
        <end position="381"/>
    </location>
</feature>
<feature type="region of interest" description="Disordered" evidence="7">
    <location>
        <begin position="2102"/>
        <end position="2140"/>
    </location>
</feature>
<feature type="compositionally biased region" description="Low complexity" evidence="7">
    <location>
        <begin position="525"/>
        <end position="534"/>
    </location>
</feature>
<feature type="region of interest" description="Disordered" evidence="7">
    <location>
        <begin position="425"/>
        <end position="451"/>
    </location>
</feature>
<comment type="subcellular location">
    <subcellularLocation>
        <location evidence="1 6">Nucleus</location>
    </subcellularLocation>
</comment>
<feature type="region of interest" description="Disordered" evidence="7">
    <location>
        <begin position="289"/>
        <end position="381"/>
    </location>
</feature>
<dbReference type="InterPro" id="IPR011598">
    <property type="entry name" value="bHLH_dom"/>
</dbReference>
<proteinExistence type="predicted"/>
<feature type="region of interest" description="Disordered" evidence="7">
    <location>
        <begin position="970"/>
        <end position="992"/>
    </location>
</feature>
<feature type="region of interest" description="Disordered" evidence="7">
    <location>
        <begin position="1329"/>
        <end position="1357"/>
    </location>
</feature>
<feature type="region of interest" description="Disordered" evidence="7">
    <location>
        <begin position="521"/>
        <end position="542"/>
    </location>
</feature>
<organism evidence="10 11">
    <name type="scientific">Clarias magur</name>
    <name type="common">Asian catfish</name>
    <name type="synonym">Macropteronotus magur</name>
    <dbReference type="NCBI Taxonomy" id="1594786"/>
    <lineage>
        <taxon>Eukaryota</taxon>
        <taxon>Metazoa</taxon>
        <taxon>Chordata</taxon>
        <taxon>Craniata</taxon>
        <taxon>Vertebrata</taxon>
        <taxon>Euteleostomi</taxon>
        <taxon>Actinopterygii</taxon>
        <taxon>Neopterygii</taxon>
        <taxon>Teleostei</taxon>
        <taxon>Ostariophysi</taxon>
        <taxon>Siluriformes</taxon>
        <taxon>Clariidae</taxon>
        <taxon>Clarias</taxon>
    </lineage>
</organism>
<dbReference type="Gene3D" id="2.60.40.820">
    <property type="entry name" value="Transcription factor, T-box"/>
    <property type="match status" value="1"/>
</dbReference>
<evidence type="ECO:0000256" key="6">
    <source>
        <dbReference type="PROSITE-ProRule" id="PRU00201"/>
    </source>
</evidence>
<feature type="region of interest" description="Disordered" evidence="7">
    <location>
        <begin position="1226"/>
        <end position="1250"/>
    </location>
</feature>
<feature type="compositionally biased region" description="Polar residues" evidence="7">
    <location>
        <begin position="1578"/>
        <end position="1598"/>
    </location>
</feature>
<feature type="domain" description="BHLH" evidence="9">
    <location>
        <begin position="2179"/>
        <end position="2230"/>
    </location>
</feature>
<dbReference type="InterPro" id="IPR032060">
    <property type="entry name" value="MGA_dom"/>
</dbReference>
<keyword evidence="4" id="KW-0804">Transcription</keyword>
<evidence type="ECO:0000256" key="5">
    <source>
        <dbReference type="ARBA" id="ARBA00023242"/>
    </source>
</evidence>
<dbReference type="OrthoDB" id="6119313at2759"/>
<dbReference type="Gene3D" id="4.10.280.10">
    <property type="entry name" value="Helix-loop-helix DNA-binding domain"/>
    <property type="match status" value="1"/>
</dbReference>
<evidence type="ECO:0000256" key="3">
    <source>
        <dbReference type="ARBA" id="ARBA00023125"/>
    </source>
</evidence>
<dbReference type="InterPro" id="IPR036960">
    <property type="entry name" value="T-box_sf"/>
</dbReference>
<dbReference type="GO" id="GO:0045893">
    <property type="term" value="P:positive regulation of DNA-templated transcription"/>
    <property type="evidence" value="ECO:0007669"/>
    <property type="project" value="InterPro"/>
</dbReference>
<feature type="compositionally biased region" description="Basic and acidic residues" evidence="7">
    <location>
        <begin position="1085"/>
        <end position="1094"/>
    </location>
</feature>
<keyword evidence="2" id="KW-0805">Transcription regulation</keyword>
<feature type="compositionally biased region" description="Acidic residues" evidence="7">
    <location>
        <begin position="2111"/>
        <end position="2124"/>
    </location>
</feature>
<dbReference type="PANTHER" id="PTHR11267:SF32">
    <property type="entry name" value="MAX GENE-ASSOCIATED PROTEIN"/>
    <property type="match status" value="1"/>
</dbReference>
<evidence type="ECO:0000256" key="1">
    <source>
        <dbReference type="ARBA" id="ARBA00004123"/>
    </source>
</evidence>
<evidence type="ECO:0000256" key="2">
    <source>
        <dbReference type="ARBA" id="ARBA00023015"/>
    </source>
</evidence>